<keyword evidence="1" id="KW-0472">Membrane</keyword>
<evidence type="ECO:0000313" key="4">
    <source>
        <dbReference type="EMBL" id="RIL44865.1"/>
    </source>
</evidence>
<dbReference type="GeneID" id="93845121"/>
<keyword evidence="1" id="KW-0812">Transmembrane</keyword>
<keyword evidence="1" id="KW-1133">Transmembrane helix</keyword>
<dbReference type="PANTHER" id="PTHR43031">
    <property type="entry name" value="FAD-DEPENDENT OXIDOREDUCTASE"/>
    <property type="match status" value="1"/>
</dbReference>
<dbReference type="GO" id="GO:0016740">
    <property type="term" value="F:transferase activity"/>
    <property type="evidence" value="ECO:0007669"/>
    <property type="project" value="UniProtKB-KW"/>
</dbReference>
<organism evidence="4 7">
    <name type="scientific">Staphylococcus gallinarum</name>
    <dbReference type="NCBI Taxonomy" id="1293"/>
    <lineage>
        <taxon>Bacteria</taxon>
        <taxon>Bacillati</taxon>
        <taxon>Bacillota</taxon>
        <taxon>Bacilli</taxon>
        <taxon>Bacillales</taxon>
        <taxon>Staphylococcaceae</taxon>
        <taxon>Staphylococcus</taxon>
    </lineage>
</organism>
<evidence type="ECO:0000259" key="2">
    <source>
        <dbReference type="PROSITE" id="PS50206"/>
    </source>
</evidence>
<evidence type="ECO:0000313" key="3">
    <source>
        <dbReference type="EMBL" id="GEQ05221.1"/>
    </source>
</evidence>
<dbReference type="Proteomes" id="UP000255277">
    <property type="component" value="Unassembled WGS sequence"/>
</dbReference>
<dbReference type="EMBL" id="BKAX01000003">
    <property type="protein sequence ID" value="GEQ05221.1"/>
    <property type="molecule type" value="Genomic_DNA"/>
</dbReference>
<proteinExistence type="predicted"/>
<dbReference type="Pfam" id="PF00581">
    <property type="entry name" value="Rhodanese"/>
    <property type="match status" value="1"/>
</dbReference>
<sequence>MSSFWFIALAVLIIIIAYMLINYLLNKRAVTELNQNEFHKGLRKAQVIDVREKVDYDYGHINGARNIPITMFKQRYQGLRVDQPIYLCDANGISSYRAARTLKKNGYKDIYMLKGGYKKWTGKIKSKK</sequence>
<dbReference type="Gene3D" id="3.40.250.10">
    <property type="entry name" value="Rhodanese-like domain"/>
    <property type="match status" value="1"/>
</dbReference>
<feature type="domain" description="Rhodanese" evidence="2">
    <location>
        <begin position="41"/>
        <end position="125"/>
    </location>
</feature>
<dbReference type="Proteomes" id="UP000283576">
    <property type="component" value="Unassembled WGS sequence"/>
</dbReference>
<keyword evidence="8" id="KW-1185">Reference proteome</keyword>
<gene>
    <name evidence="5" type="primary">yibN</name>
    <name evidence="4" type="ORF">BUZ01_02475</name>
    <name evidence="5" type="ORF">NCTC12195_02674</name>
    <name evidence="3" type="ORF">SGA02_10490</name>
</gene>
<dbReference type="SMART" id="SM00450">
    <property type="entry name" value="RHOD"/>
    <property type="match status" value="1"/>
</dbReference>
<dbReference type="PROSITE" id="PS50206">
    <property type="entry name" value="RHODANESE_3"/>
    <property type="match status" value="1"/>
</dbReference>
<dbReference type="STRING" id="1293.SH09_05360"/>
<dbReference type="EMBL" id="QXRZ01000001">
    <property type="protein sequence ID" value="RIL44865.1"/>
    <property type="molecule type" value="Genomic_DNA"/>
</dbReference>
<keyword evidence="5" id="KW-0808">Transferase</keyword>
<protein>
    <submittedName>
        <fullName evidence="3 4">Rhodanese</fullName>
    </submittedName>
    <submittedName>
        <fullName evidence="5">Sulfurtransferase</fullName>
    </submittedName>
</protein>
<accession>A0A0D0SRH4</accession>
<dbReference type="InterPro" id="IPR001763">
    <property type="entry name" value="Rhodanese-like_dom"/>
</dbReference>
<evidence type="ECO:0000313" key="7">
    <source>
        <dbReference type="Proteomes" id="UP000283576"/>
    </source>
</evidence>
<name>A0A0D0SRH4_STAGA</name>
<evidence type="ECO:0000256" key="1">
    <source>
        <dbReference type="SAM" id="Phobius"/>
    </source>
</evidence>
<dbReference type="PANTHER" id="PTHR43031:SF18">
    <property type="entry name" value="RHODANESE-RELATED SULFURTRANSFERASES"/>
    <property type="match status" value="1"/>
</dbReference>
<evidence type="ECO:0000313" key="8">
    <source>
        <dbReference type="Proteomes" id="UP000321057"/>
    </source>
</evidence>
<dbReference type="AlphaFoldDB" id="A0A0D0SRH4"/>
<dbReference type="SUPFAM" id="SSF52821">
    <property type="entry name" value="Rhodanese/Cell cycle control phosphatase"/>
    <property type="match status" value="1"/>
</dbReference>
<dbReference type="Proteomes" id="UP000321057">
    <property type="component" value="Unassembled WGS sequence"/>
</dbReference>
<reference evidence="4 7" key="1">
    <citation type="journal article" date="2016" name="Front. Microbiol.">
        <title>Comprehensive Phylogenetic Analysis of Bovine Non-aureus Staphylococci Species Based on Whole-Genome Sequencing.</title>
        <authorList>
            <person name="Naushad S."/>
            <person name="Barkema H.W."/>
            <person name="Luby C."/>
            <person name="Condas L.A."/>
            <person name="Nobrega D.B."/>
            <person name="Carson D.A."/>
            <person name="De Buck J."/>
        </authorList>
    </citation>
    <scope>NUCLEOTIDE SEQUENCE [LARGE SCALE GENOMIC DNA]</scope>
    <source>
        <strain evidence="4 7">SNUC 1388</strain>
    </source>
</reference>
<dbReference type="RefSeq" id="WP_042738594.1">
    <property type="nucleotide sequence ID" value="NZ_BKAX01000003.1"/>
</dbReference>
<dbReference type="InterPro" id="IPR050229">
    <property type="entry name" value="GlpE_sulfurtransferase"/>
</dbReference>
<reference evidence="5 6" key="2">
    <citation type="submission" date="2018-06" db="EMBL/GenBank/DDBJ databases">
        <authorList>
            <consortium name="Pathogen Informatics"/>
            <person name="Doyle S."/>
        </authorList>
    </citation>
    <scope>NUCLEOTIDE SEQUENCE [LARGE SCALE GENOMIC DNA]</scope>
    <source>
        <strain evidence="5 6">NCTC12195</strain>
    </source>
</reference>
<feature type="transmembrane region" description="Helical" evidence="1">
    <location>
        <begin position="6"/>
        <end position="25"/>
    </location>
</feature>
<evidence type="ECO:0000313" key="5">
    <source>
        <dbReference type="EMBL" id="SUM33218.1"/>
    </source>
</evidence>
<dbReference type="EMBL" id="UHDK01000001">
    <property type="protein sequence ID" value="SUM33218.1"/>
    <property type="molecule type" value="Genomic_DNA"/>
</dbReference>
<reference evidence="3 8" key="3">
    <citation type="submission" date="2019-07" db="EMBL/GenBank/DDBJ databases">
        <title>Whole genome shotgun sequence of Staphylococcus gallinarum NBRC 109767.</title>
        <authorList>
            <person name="Hosoyama A."/>
            <person name="Uohara A."/>
            <person name="Ohji S."/>
            <person name="Ichikawa N."/>
        </authorList>
    </citation>
    <scope>NUCLEOTIDE SEQUENCE [LARGE SCALE GENOMIC DNA]</scope>
    <source>
        <strain evidence="3 8">NBRC 109767</strain>
    </source>
</reference>
<dbReference type="CDD" id="cd00158">
    <property type="entry name" value="RHOD"/>
    <property type="match status" value="1"/>
</dbReference>
<dbReference type="OrthoDB" id="9808735at2"/>
<dbReference type="InterPro" id="IPR036873">
    <property type="entry name" value="Rhodanese-like_dom_sf"/>
</dbReference>
<evidence type="ECO:0000313" key="6">
    <source>
        <dbReference type="Proteomes" id="UP000255277"/>
    </source>
</evidence>